<keyword evidence="2" id="KW-1133">Transmembrane helix</keyword>
<name>A0A1M6AQR2_BUTFI</name>
<feature type="region of interest" description="Disordered" evidence="1">
    <location>
        <begin position="184"/>
        <end position="313"/>
    </location>
</feature>
<evidence type="ECO:0000313" key="4">
    <source>
        <dbReference type="EMBL" id="SHI38533.1"/>
    </source>
</evidence>
<dbReference type="RefSeq" id="WP_073388950.1">
    <property type="nucleotide sequence ID" value="NZ_FQXK01000028.1"/>
</dbReference>
<keyword evidence="2" id="KW-0812">Transmembrane</keyword>
<organism evidence="4 5">
    <name type="scientific">Butyrivibrio fibrisolvens DSM 3071</name>
    <dbReference type="NCBI Taxonomy" id="1121131"/>
    <lineage>
        <taxon>Bacteria</taxon>
        <taxon>Bacillati</taxon>
        <taxon>Bacillota</taxon>
        <taxon>Clostridia</taxon>
        <taxon>Lachnospirales</taxon>
        <taxon>Lachnospiraceae</taxon>
        <taxon>Butyrivibrio</taxon>
    </lineage>
</organism>
<dbReference type="InterPro" id="IPR026870">
    <property type="entry name" value="Zinc_ribbon_dom"/>
</dbReference>
<accession>A0A1M6AQR2</accession>
<feature type="compositionally biased region" description="Low complexity" evidence="1">
    <location>
        <begin position="220"/>
        <end position="259"/>
    </location>
</feature>
<feature type="compositionally biased region" description="Basic and acidic residues" evidence="1">
    <location>
        <begin position="345"/>
        <end position="358"/>
    </location>
</feature>
<sequence length="412" mass="44918">MKKKDIQNQQQVQAAPPKKGIRLSTIVEVFMFITGILLTAMFFLPVYKDTVKYNSDYFKLDNLLNVFPDNAASYLGLAGRFLDDRNVAVTVMIFAFMLVMPILLAVLTFPKLRKISALSIIPIIILVAGQFFFGFGFTVEQKALELAPFGYFYSVLVFQLPMMYLIFIIQSIIEKGRMKREAKNAPAMDPSYQQFAPQGGFGQQPMEGPQFGGPQGGFGQQPPMNDQQFAPQGGFGQQPPMNDQQFAPQGGFGQPMEGPQFGGPQGGFGQPAPMSDQQFAPQNDFQQAPSFNEQPQNSFVTEAPEPAPAPEPVPVPAPEPVFAEPAFSAAAEPVVEAPVNFEEAKESVTEDLSEKAPEVAETVDNTVGTIDASIEAPQAEEPVKMQPAFCQQCGAKLEQGALFCMQCGSPVK</sequence>
<evidence type="ECO:0000256" key="2">
    <source>
        <dbReference type="SAM" id="Phobius"/>
    </source>
</evidence>
<keyword evidence="5" id="KW-1185">Reference proteome</keyword>
<feature type="transmembrane region" description="Helical" evidence="2">
    <location>
        <begin position="116"/>
        <end position="139"/>
    </location>
</feature>
<dbReference type="OrthoDB" id="2005538at2"/>
<dbReference type="STRING" id="1121131.SAMN02745229_02999"/>
<feature type="compositionally biased region" description="Polar residues" evidence="1">
    <location>
        <begin position="275"/>
        <end position="300"/>
    </location>
</feature>
<dbReference type="AlphaFoldDB" id="A0A1M6AQR2"/>
<feature type="compositionally biased region" description="Gly residues" evidence="1">
    <location>
        <begin position="260"/>
        <end position="269"/>
    </location>
</feature>
<feature type="transmembrane region" description="Helical" evidence="2">
    <location>
        <begin position="87"/>
        <end position="109"/>
    </location>
</feature>
<reference evidence="5" key="1">
    <citation type="submission" date="2016-11" db="EMBL/GenBank/DDBJ databases">
        <authorList>
            <person name="Varghese N."/>
            <person name="Submissions S."/>
        </authorList>
    </citation>
    <scope>NUCLEOTIDE SEQUENCE [LARGE SCALE GENOMIC DNA]</scope>
    <source>
        <strain evidence="5">DSM 3071</strain>
    </source>
</reference>
<protein>
    <submittedName>
        <fullName evidence="4">Zinc-ribbon domain-containing protein</fullName>
    </submittedName>
</protein>
<keyword evidence="2" id="KW-0472">Membrane</keyword>
<proteinExistence type="predicted"/>
<evidence type="ECO:0000313" key="5">
    <source>
        <dbReference type="Proteomes" id="UP000184278"/>
    </source>
</evidence>
<dbReference type="Proteomes" id="UP000184278">
    <property type="component" value="Unassembled WGS sequence"/>
</dbReference>
<dbReference type="Pfam" id="PF13240">
    <property type="entry name" value="Zn_Ribbon_1"/>
    <property type="match status" value="1"/>
</dbReference>
<feature type="domain" description="Zinc-ribbon" evidence="3">
    <location>
        <begin position="389"/>
        <end position="411"/>
    </location>
</feature>
<evidence type="ECO:0000256" key="1">
    <source>
        <dbReference type="SAM" id="MobiDB-lite"/>
    </source>
</evidence>
<gene>
    <name evidence="4" type="ORF">SAMN02745229_02999</name>
</gene>
<evidence type="ECO:0000259" key="3">
    <source>
        <dbReference type="Pfam" id="PF13240"/>
    </source>
</evidence>
<feature type="transmembrane region" description="Helical" evidence="2">
    <location>
        <begin position="151"/>
        <end position="173"/>
    </location>
</feature>
<dbReference type="EMBL" id="FQXK01000028">
    <property type="protein sequence ID" value="SHI38533.1"/>
    <property type="molecule type" value="Genomic_DNA"/>
</dbReference>
<feature type="compositionally biased region" description="Low complexity" evidence="1">
    <location>
        <begin position="193"/>
        <end position="209"/>
    </location>
</feature>
<feature type="region of interest" description="Disordered" evidence="1">
    <location>
        <begin position="345"/>
        <end position="368"/>
    </location>
</feature>
<feature type="compositionally biased region" description="Gly residues" evidence="1">
    <location>
        <begin position="210"/>
        <end position="219"/>
    </location>
</feature>
<feature type="transmembrane region" description="Helical" evidence="2">
    <location>
        <begin position="21"/>
        <end position="44"/>
    </location>
</feature>
<dbReference type="GeneID" id="89510974"/>